<evidence type="ECO:0000313" key="2">
    <source>
        <dbReference type="Proteomes" id="UP001231649"/>
    </source>
</evidence>
<reference evidence="1" key="1">
    <citation type="submission" date="2023-03" db="EMBL/GenBank/DDBJ databases">
        <title>Chromosome-level genomes of two armyworms, Mythimna separata and Mythimna loreyi, provide insights into the biosynthesis and reception of sex pheromones.</title>
        <authorList>
            <person name="Zhao H."/>
        </authorList>
    </citation>
    <scope>NUCLEOTIDE SEQUENCE</scope>
    <source>
        <strain evidence="1">BeijingLab</strain>
    </source>
</reference>
<gene>
    <name evidence="1" type="ORF">PYW08_006150</name>
</gene>
<dbReference type="Proteomes" id="UP001231649">
    <property type="component" value="Chromosome 19"/>
</dbReference>
<dbReference type="EMBL" id="CM056795">
    <property type="protein sequence ID" value="KAJ8720685.1"/>
    <property type="molecule type" value="Genomic_DNA"/>
</dbReference>
<keyword evidence="2" id="KW-1185">Reference proteome</keyword>
<sequence length="115" mass="13248">MGLMYNVRKTEFMVFKAVGKCPDTFPSITLNGLNVKQVTKFKYLGHILVDDLKDDEDVERERRALAVRGNMLARRFSRCTDQVKITLFKAYCQGLYTGSLAQLLTWDVKRLARPI</sequence>
<comment type="caution">
    <text evidence="1">The sequence shown here is derived from an EMBL/GenBank/DDBJ whole genome shotgun (WGS) entry which is preliminary data.</text>
</comment>
<organism evidence="1 2">
    <name type="scientific">Mythimna loreyi</name>
    <dbReference type="NCBI Taxonomy" id="667449"/>
    <lineage>
        <taxon>Eukaryota</taxon>
        <taxon>Metazoa</taxon>
        <taxon>Ecdysozoa</taxon>
        <taxon>Arthropoda</taxon>
        <taxon>Hexapoda</taxon>
        <taxon>Insecta</taxon>
        <taxon>Pterygota</taxon>
        <taxon>Neoptera</taxon>
        <taxon>Endopterygota</taxon>
        <taxon>Lepidoptera</taxon>
        <taxon>Glossata</taxon>
        <taxon>Ditrysia</taxon>
        <taxon>Noctuoidea</taxon>
        <taxon>Noctuidae</taxon>
        <taxon>Noctuinae</taxon>
        <taxon>Hadenini</taxon>
        <taxon>Mythimna</taxon>
    </lineage>
</organism>
<protein>
    <submittedName>
        <fullName evidence="1">Uncharacterized protein</fullName>
    </submittedName>
</protein>
<proteinExistence type="predicted"/>
<evidence type="ECO:0000313" key="1">
    <source>
        <dbReference type="EMBL" id="KAJ8720685.1"/>
    </source>
</evidence>
<accession>A0ACC2QLX4</accession>
<name>A0ACC2QLX4_9NEOP</name>